<keyword evidence="3" id="KW-1185">Reference proteome</keyword>
<feature type="region of interest" description="Disordered" evidence="1">
    <location>
        <begin position="67"/>
        <end position="87"/>
    </location>
</feature>
<name>A0A4C1XZN3_EUMVA</name>
<evidence type="ECO:0000313" key="2">
    <source>
        <dbReference type="EMBL" id="GBP68690.1"/>
    </source>
</evidence>
<protein>
    <submittedName>
        <fullName evidence="2">Uncharacterized protein</fullName>
    </submittedName>
</protein>
<feature type="region of interest" description="Disordered" evidence="1">
    <location>
        <begin position="1"/>
        <end position="29"/>
    </location>
</feature>
<comment type="caution">
    <text evidence="2">The sequence shown here is derived from an EMBL/GenBank/DDBJ whole genome shotgun (WGS) entry which is preliminary data.</text>
</comment>
<dbReference type="EMBL" id="BGZK01001020">
    <property type="protein sequence ID" value="GBP68690.1"/>
    <property type="molecule type" value="Genomic_DNA"/>
</dbReference>
<evidence type="ECO:0000256" key="1">
    <source>
        <dbReference type="SAM" id="MobiDB-lite"/>
    </source>
</evidence>
<gene>
    <name evidence="2" type="ORF">EVAR_42482_1</name>
</gene>
<dbReference type="Proteomes" id="UP000299102">
    <property type="component" value="Unassembled WGS sequence"/>
</dbReference>
<reference evidence="2 3" key="1">
    <citation type="journal article" date="2019" name="Commun. Biol.">
        <title>The bagworm genome reveals a unique fibroin gene that provides high tensile strength.</title>
        <authorList>
            <person name="Kono N."/>
            <person name="Nakamura H."/>
            <person name="Ohtoshi R."/>
            <person name="Tomita M."/>
            <person name="Numata K."/>
            <person name="Arakawa K."/>
        </authorList>
    </citation>
    <scope>NUCLEOTIDE SEQUENCE [LARGE SCALE GENOMIC DNA]</scope>
</reference>
<organism evidence="2 3">
    <name type="scientific">Eumeta variegata</name>
    <name type="common">Bagworm moth</name>
    <name type="synonym">Eumeta japonica</name>
    <dbReference type="NCBI Taxonomy" id="151549"/>
    <lineage>
        <taxon>Eukaryota</taxon>
        <taxon>Metazoa</taxon>
        <taxon>Ecdysozoa</taxon>
        <taxon>Arthropoda</taxon>
        <taxon>Hexapoda</taxon>
        <taxon>Insecta</taxon>
        <taxon>Pterygota</taxon>
        <taxon>Neoptera</taxon>
        <taxon>Endopterygota</taxon>
        <taxon>Lepidoptera</taxon>
        <taxon>Glossata</taxon>
        <taxon>Ditrysia</taxon>
        <taxon>Tineoidea</taxon>
        <taxon>Psychidae</taxon>
        <taxon>Oiketicinae</taxon>
        <taxon>Eumeta</taxon>
    </lineage>
</organism>
<accession>A0A4C1XZN3</accession>
<proteinExistence type="predicted"/>
<dbReference type="OrthoDB" id="1728974at2759"/>
<evidence type="ECO:0000313" key="3">
    <source>
        <dbReference type="Proteomes" id="UP000299102"/>
    </source>
</evidence>
<sequence length="87" mass="10049">MPPKRRALGRSTRRARRKRTLRASESEDQRALRLENLRVHAVETRSSESSEQLEVRLETDGIRTEYSGPEGCKCSNKHRSIKTNTAR</sequence>
<dbReference type="AlphaFoldDB" id="A0A4C1XZN3"/>
<feature type="compositionally biased region" description="Basic residues" evidence="1">
    <location>
        <begin position="1"/>
        <end position="21"/>
    </location>
</feature>